<reference evidence="6 7" key="1">
    <citation type="journal article" date="2017" name="Genome Biol.">
        <title>New reference genome sequences of hot pepper reveal the massive evolution of plant disease-resistance genes by retroduplication.</title>
        <authorList>
            <person name="Kim S."/>
            <person name="Park J."/>
            <person name="Yeom S.I."/>
            <person name="Kim Y.M."/>
            <person name="Seo E."/>
            <person name="Kim K.T."/>
            <person name="Kim M.S."/>
            <person name="Lee J.M."/>
            <person name="Cheong K."/>
            <person name="Shin H.S."/>
            <person name="Kim S.B."/>
            <person name="Han K."/>
            <person name="Lee J."/>
            <person name="Park M."/>
            <person name="Lee H.A."/>
            <person name="Lee H.Y."/>
            <person name="Lee Y."/>
            <person name="Oh S."/>
            <person name="Lee J.H."/>
            <person name="Choi E."/>
            <person name="Choi E."/>
            <person name="Lee S.E."/>
            <person name="Jeon J."/>
            <person name="Kim H."/>
            <person name="Choi G."/>
            <person name="Song H."/>
            <person name="Lee J."/>
            <person name="Lee S.C."/>
            <person name="Kwon J.K."/>
            <person name="Lee H.Y."/>
            <person name="Koo N."/>
            <person name="Hong Y."/>
            <person name="Kim R.W."/>
            <person name="Kang W.H."/>
            <person name="Huh J.H."/>
            <person name="Kang B.C."/>
            <person name="Yang T.J."/>
            <person name="Lee Y.H."/>
            <person name="Bennetzen J.L."/>
            <person name="Choi D."/>
        </authorList>
    </citation>
    <scope>NUCLEOTIDE SEQUENCE [LARGE SCALE GENOMIC DNA]</scope>
    <source>
        <strain evidence="7">cv. PBC81</strain>
    </source>
</reference>
<keyword evidence="2" id="KW-0159">Chromosome partition</keyword>
<evidence type="ECO:0000313" key="6">
    <source>
        <dbReference type="EMBL" id="PHT48929.1"/>
    </source>
</evidence>
<dbReference type="OrthoDB" id="770508at2759"/>
<gene>
    <name evidence="6" type="ORF">CQW23_13137</name>
</gene>
<dbReference type="PANTHER" id="PTHR34373">
    <property type="entry name" value="SHUGOSHIN 2"/>
    <property type="match status" value="1"/>
</dbReference>
<dbReference type="GO" id="GO:0005634">
    <property type="term" value="C:nucleus"/>
    <property type="evidence" value="ECO:0007669"/>
    <property type="project" value="InterPro"/>
</dbReference>
<dbReference type="STRING" id="33114.A0A2G2WUT2"/>
<feature type="compositionally biased region" description="Polar residues" evidence="3">
    <location>
        <begin position="190"/>
        <end position="199"/>
    </location>
</feature>
<keyword evidence="4" id="KW-0472">Membrane</keyword>
<evidence type="ECO:0000256" key="4">
    <source>
        <dbReference type="SAM" id="Phobius"/>
    </source>
</evidence>
<proteinExistence type="inferred from homology"/>
<dbReference type="Proteomes" id="UP000224567">
    <property type="component" value="Unassembled WGS sequence"/>
</dbReference>
<feature type="domain" description="Shugoshin C-terminal" evidence="5">
    <location>
        <begin position="283"/>
        <end position="307"/>
    </location>
</feature>
<dbReference type="GO" id="GO:0045144">
    <property type="term" value="P:meiotic sister chromatid segregation"/>
    <property type="evidence" value="ECO:0007669"/>
    <property type="project" value="InterPro"/>
</dbReference>
<keyword evidence="7" id="KW-1185">Reference proteome</keyword>
<comment type="similarity">
    <text evidence="1">Belongs to the shugoshin family.</text>
</comment>
<feature type="compositionally biased region" description="Basic and acidic residues" evidence="3">
    <location>
        <begin position="156"/>
        <end position="165"/>
    </location>
</feature>
<accession>A0A2G2WUT2</accession>
<name>A0A2G2WUT2_CAPBA</name>
<evidence type="ECO:0000259" key="5">
    <source>
        <dbReference type="Pfam" id="PF07557"/>
    </source>
</evidence>
<keyword evidence="4" id="KW-0812">Transmembrane</keyword>
<keyword evidence="4" id="KW-1133">Transmembrane helix</keyword>
<feature type="compositionally biased region" description="Low complexity" evidence="3">
    <location>
        <begin position="223"/>
        <end position="235"/>
    </location>
</feature>
<feature type="region of interest" description="Disordered" evidence="3">
    <location>
        <begin position="156"/>
        <end position="242"/>
    </location>
</feature>
<feature type="transmembrane region" description="Helical" evidence="4">
    <location>
        <begin position="49"/>
        <end position="67"/>
    </location>
</feature>
<dbReference type="InterPro" id="IPR011515">
    <property type="entry name" value="Shugoshin_C"/>
</dbReference>
<sequence length="322" mass="36121">MKDSLGNAARKKLADISNIPEQMRINNQNEKSETMSICSKEFVDKVQKVTFLVSIGIITFVLVNLLWCSLIRVLNSKIIELAGAEIQKMRINLQKMQQRNHELAQSNSQMLADLNSAKDRLKALQHELGCKNGVLRAKDLEAEEIAKQKMRQQLNDEVKPIKCEEAGDSSLGNGDNDRPAKIKRKPQAKSLGSSTQVPPQDTAENKRPCVRRQSARFKHEAPQQTTTTTSSSQSQATKPDEDYFEAEDKCTPMVNLVQQNGSGLETNPALTFESTEFGRSSLSRPLRHAAKKVQSYKEFPLNIKMRRPAVFVTSVEPFIPLL</sequence>
<dbReference type="PANTHER" id="PTHR34373:SF9">
    <property type="entry name" value="SHUGOSHIN 2"/>
    <property type="match status" value="1"/>
</dbReference>
<evidence type="ECO:0000256" key="3">
    <source>
        <dbReference type="SAM" id="MobiDB-lite"/>
    </source>
</evidence>
<dbReference type="GO" id="GO:0000775">
    <property type="term" value="C:chromosome, centromeric region"/>
    <property type="evidence" value="ECO:0007669"/>
    <property type="project" value="InterPro"/>
</dbReference>
<dbReference type="GO" id="GO:0034090">
    <property type="term" value="P:maintenance of meiotic sister chromatid cohesion"/>
    <property type="evidence" value="ECO:0007669"/>
    <property type="project" value="InterPro"/>
</dbReference>
<organism evidence="6 7">
    <name type="scientific">Capsicum baccatum</name>
    <name type="common">Peruvian pepper</name>
    <dbReference type="NCBI Taxonomy" id="33114"/>
    <lineage>
        <taxon>Eukaryota</taxon>
        <taxon>Viridiplantae</taxon>
        <taxon>Streptophyta</taxon>
        <taxon>Embryophyta</taxon>
        <taxon>Tracheophyta</taxon>
        <taxon>Spermatophyta</taxon>
        <taxon>Magnoliopsida</taxon>
        <taxon>eudicotyledons</taxon>
        <taxon>Gunneridae</taxon>
        <taxon>Pentapetalae</taxon>
        <taxon>asterids</taxon>
        <taxon>lamiids</taxon>
        <taxon>Solanales</taxon>
        <taxon>Solanaceae</taxon>
        <taxon>Solanoideae</taxon>
        <taxon>Capsiceae</taxon>
        <taxon>Capsicum</taxon>
    </lineage>
</organism>
<dbReference type="Pfam" id="PF07557">
    <property type="entry name" value="Shugoshin_C"/>
    <property type="match status" value="1"/>
</dbReference>
<dbReference type="InterPro" id="IPR044693">
    <property type="entry name" value="SGO_plant"/>
</dbReference>
<reference evidence="7" key="2">
    <citation type="journal article" date="2017" name="J. Anim. Genet.">
        <title>Multiple reference genome sequences of hot pepper reveal the massive evolution of plant disease resistance genes by retroduplication.</title>
        <authorList>
            <person name="Kim S."/>
            <person name="Park J."/>
            <person name="Yeom S.-I."/>
            <person name="Kim Y.-M."/>
            <person name="Seo E."/>
            <person name="Kim K.-T."/>
            <person name="Kim M.-S."/>
            <person name="Lee J.M."/>
            <person name="Cheong K."/>
            <person name="Shin H.-S."/>
            <person name="Kim S.-B."/>
            <person name="Han K."/>
            <person name="Lee J."/>
            <person name="Park M."/>
            <person name="Lee H.-A."/>
            <person name="Lee H.-Y."/>
            <person name="Lee Y."/>
            <person name="Oh S."/>
            <person name="Lee J.H."/>
            <person name="Choi E."/>
            <person name="Choi E."/>
            <person name="Lee S.E."/>
            <person name="Jeon J."/>
            <person name="Kim H."/>
            <person name="Choi G."/>
            <person name="Song H."/>
            <person name="Lee J."/>
            <person name="Lee S.-C."/>
            <person name="Kwon J.-K."/>
            <person name="Lee H.-Y."/>
            <person name="Koo N."/>
            <person name="Hong Y."/>
            <person name="Kim R.W."/>
            <person name="Kang W.-H."/>
            <person name="Huh J.H."/>
            <person name="Kang B.-C."/>
            <person name="Yang T.-J."/>
            <person name="Lee Y.-H."/>
            <person name="Bennetzen J.L."/>
            <person name="Choi D."/>
        </authorList>
    </citation>
    <scope>NUCLEOTIDE SEQUENCE [LARGE SCALE GENOMIC DNA]</scope>
    <source>
        <strain evidence="7">cv. PBC81</strain>
    </source>
</reference>
<evidence type="ECO:0000256" key="1">
    <source>
        <dbReference type="ARBA" id="ARBA00010845"/>
    </source>
</evidence>
<dbReference type="EMBL" id="MLFT02000005">
    <property type="protein sequence ID" value="PHT48929.1"/>
    <property type="molecule type" value="Genomic_DNA"/>
</dbReference>
<evidence type="ECO:0000313" key="7">
    <source>
        <dbReference type="Proteomes" id="UP000224567"/>
    </source>
</evidence>
<evidence type="ECO:0000256" key="2">
    <source>
        <dbReference type="ARBA" id="ARBA00022829"/>
    </source>
</evidence>
<dbReference type="AlphaFoldDB" id="A0A2G2WUT2"/>
<comment type="caution">
    <text evidence="6">The sequence shown here is derived from an EMBL/GenBank/DDBJ whole genome shotgun (WGS) entry which is preliminary data.</text>
</comment>
<protein>
    <recommendedName>
        <fullName evidence="5">Shugoshin C-terminal domain-containing protein</fullName>
    </recommendedName>
</protein>